<keyword evidence="3" id="KW-1133">Transmembrane helix</keyword>
<keyword evidence="3" id="KW-0472">Membrane</keyword>
<dbReference type="Proteomes" id="UP000578252">
    <property type="component" value="Unassembled WGS sequence"/>
</dbReference>
<feature type="region of interest" description="Disordered" evidence="2">
    <location>
        <begin position="448"/>
        <end position="470"/>
    </location>
</feature>
<feature type="transmembrane region" description="Helical" evidence="3">
    <location>
        <begin position="809"/>
        <end position="834"/>
    </location>
</feature>
<feature type="compositionally biased region" description="Gly residues" evidence="2">
    <location>
        <begin position="262"/>
        <end position="279"/>
    </location>
</feature>
<sequence>MPTLEAGTVFVQVAPSFKGFQKAAAQAGVSGGETLAKAFEKTASQAKANLNGSVEGADEEGAKAAAEFQAAFQAGLKAATARLPKVKVDADSSPADRKIAALNARMTALSDKQIGVDIDAADAFLEMGLIEAELVKLSQTHPDIEVRADIVKAITELQTVAMAAEALDDKDVDIEVKADTRGLTGMGFAVQSTAALVGGLVAAIGLIGPAAVAAANVATGAIIGIGAAASGAAAAIGTAVLALAPIVGKTIAFRQVKSKKSAGGGNRGGGVSGGRGGGARQDTAKMDARRVANAQKQVAAARKASVKSTQAWAKRVRDAERNVAKVSAASAKQVAAAQKNLSRVRQQAATRVESANRAVVASEKQLVAAQRGVEKAQRNLSKARRDAVKDLRDMQSAIKNGVLAERSAVLAVKLAKKNLEDLGKTGGTALEWEQARLNLDKANQALEDQKSANRDLAEEKARTDREGVEGTERVRVARQALVEAEERVQDAVEAVAEARENAARVAVDAAESVAGAEQRVVDARLQAIEEQEEALERLKEARAAAQEAAEEAAEREQEAKERLAQTVEDIADRNRRMGAAAASAGAAGVGAAGAVADALEGLPESGKAFVLYLDSLIDKLGELSVTAQNGFLPGFMRGLQALEPLFEPLNALVDDLSRRLGRIAEEGLKSLTDPGWQRFGQFLADNLGPAMDTTANIIGNILAGVRDLIIALKPLGVYFLSAFEDATAGFADWAANLGSNQDFQNWMQGVMEEAPKIAGLIGAIGEAFGNLWGAAMSGEGDMSTLDRLTGFFQKIADMDPGRIQQIAKAVIGIGAALAGLGGLAAVGSMIGAVANGLKRIGSVLGVGRAIAGAAGLGAAGGGGLVGAVTQLGGKLAGLAGPVGIAVSVITTLIGAVKTLWNTNEDFRNKVTGAWSAIQATFQNAYDQVFKPVFEGLGELFSGAGAAFDSVFATVLNTLWNTILSPLFDLIGTVVGTLFNQVLIPIFGAGATAFRDLVKNIKDSWDSSGKPLFDAISKVAKDVLEVTFGNVLRNVKKLFEDMVKGVKDILGGLGKGFEAFGRFLKGDFTGAWRAAKDAIGRIWKGIRQVVAAPVNFVINVVYNNGLRAWFNKLAGVIGAPVRMPYRPPIRFASGGVLPGYTPGRDVHRFWSPTGGLLYLSGGEGIIRPDALRAMGGKKWLDWVNRNATRNTISPSRRFAKGGILDDIGNFGRSAVNTVAGWAKNIVDFTANVLANPLKAITDIVLKPVRALLKGTGNNIFSRIIASVPTVFFNSIIRVFTGHADKARKRAENKKPAYKQYDQGGWLPPGLTNTVNLTGKPEPVFTSSQWEALSHIAKNAVNSRENSGLTFNIQNYYPQTEPTSVTINRSLQLSAAGMGRSF</sequence>
<evidence type="ECO:0000313" key="5">
    <source>
        <dbReference type="EMBL" id="NMX02808.1"/>
    </source>
</evidence>
<gene>
    <name evidence="5" type="ORF">HHJ77_02375</name>
    <name evidence="4" type="ORF">HHJ78_03340</name>
</gene>
<feature type="region of interest" description="Disordered" evidence="2">
    <location>
        <begin position="259"/>
        <end position="281"/>
    </location>
</feature>
<feature type="coiled-coil region" evidence="1">
    <location>
        <begin position="359"/>
        <end position="386"/>
    </location>
</feature>
<comment type="caution">
    <text evidence="4">The sequence shown here is derived from an EMBL/GenBank/DDBJ whole genome shotgun (WGS) entry which is preliminary data.</text>
</comment>
<evidence type="ECO:0000313" key="6">
    <source>
        <dbReference type="Proteomes" id="UP000575397"/>
    </source>
</evidence>
<name>A0A7Y0U099_9ACTO</name>
<dbReference type="RefSeq" id="WP_169762254.1">
    <property type="nucleotide sequence ID" value="NZ_JABCUR010000002.1"/>
</dbReference>
<evidence type="ECO:0000256" key="1">
    <source>
        <dbReference type="SAM" id="Coils"/>
    </source>
</evidence>
<evidence type="ECO:0000256" key="3">
    <source>
        <dbReference type="SAM" id="Phobius"/>
    </source>
</evidence>
<reference evidence="6 7" key="1">
    <citation type="submission" date="2020-04" db="EMBL/GenBank/DDBJ databases">
        <title>Antimicrobial susceptibility and clonality of vaginal-derived multi-drug resistant Mobiluncus isolates in China.</title>
        <authorList>
            <person name="Zhang X."/>
        </authorList>
    </citation>
    <scope>NUCLEOTIDE SEQUENCE [LARGE SCALE GENOMIC DNA]</scope>
    <source>
        <strain evidence="5 6">12</strain>
        <strain evidence="4 7">13</strain>
    </source>
</reference>
<proteinExistence type="predicted"/>
<dbReference type="EMBL" id="JABCUR010000002">
    <property type="protein sequence ID" value="NMW64586.1"/>
    <property type="molecule type" value="Genomic_DNA"/>
</dbReference>
<keyword evidence="3" id="KW-0812">Transmembrane</keyword>
<feature type="transmembrane region" description="Helical" evidence="3">
    <location>
        <begin position="846"/>
        <end position="868"/>
    </location>
</feature>
<organism evidence="4 7">
    <name type="scientific">Mobiluncus mulieris</name>
    <dbReference type="NCBI Taxonomy" id="2052"/>
    <lineage>
        <taxon>Bacteria</taxon>
        <taxon>Bacillati</taxon>
        <taxon>Actinomycetota</taxon>
        <taxon>Actinomycetes</taxon>
        <taxon>Actinomycetales</taxon>
        <taxon>Actinomycetaceae</taxon>
        <taxon>Mobiluncus</taxon>
    </lineage>
</organism>
<dbReference type="Proteomes" id="UP000575397">
    <property type="component" value="Unassembled WGS sequence"/>
</dbReference>
<evidence type="ECO:0000313" key="7">
    <source>
        <dbReference type="Proteomes" id="UP000578252"/>
    </source>
</evidence>
<evidence type="ECO:0000256" key="2">
    <source>
        <dbReference type="SAM" id="MobiDB-lite"/>
    </source>
</evidence>
<feature type="transmembrane region" description="Helical" evidence="3">
    <location>
        <begin position="221"/>
        <end position="247"/>
    </location>
</feature>
<feature type="transmembrane region" description="Helical" evidence="3">
    <location>
        <begin position="875"/>
        <end position="900"/>
    </location>
</feature>
<feature type="transmembrane region" description="Helical" evidence="3">
    <location>
        <begin position="194"/>
        <end position="215"/>
    </location>
</feature>
<protein>
    <submittedName>
        <fullName evidence="4">Transglycosylase</fullName>
    </submittedName>
</protein>
<dbReference type="EMBL" id="JABCUS010000004">
    <property type="protein sequence ID" value="NMX02808.1"/>
    <property type="molecule type" value="Genomic_DNA"/>
</dbReference>
<keyword evidence="1" id="KW-0175">Coiled coil</keyword>
<accession>A0A7Y0U099</accession>
<evidence type="ECO:0000313" key="4">
    <source>
        <dbReference type="EMBL" id="NMW64586.1"/>
    </source>
</evidence>